<evidence type="ECO:0000256" key="1">
    <source>
        <dbReference type="SAM" id="MobiDB-lite"/>
    </source>
</evidence>
<dbReference type="GeneID" id="67016851"/>
<evidence type="ECO:0000313" key="2">
    <source>
        <dbReference type="EMBL" id="CAG5158495.1"/>
    </source>
</evidence>
<dbReference type="Proteomes" id="UP000676310">
    <property type="component" value="Unassembled WGS sequence"/>
</dbReference>
<evidence type="ECO:0000313" key="3">
    <source>
        <dbReference type="Proteomes" id="UP000676310"/>
    </source>
</evidence>
<protein>
    <submittedName>
        <fullName evidence="2">Uncharacterized protein</fullName>
    </submittedName>
</protein>
<sequence>MENKTEDEIRKRWEIEAAERKREEEEAQQQRPKKRVRAIEYNHDDGVPTTRKKTTTGGRPAVAATRARAKGRIIEIGGEDGVVELD</sequence>
<accession>A0A8J2I1P7</accession>
<dbReference type="EMBL" id="CAJRGZ010000019">
    <property type="protein sequence ID" value="CAG5158495.1"/>
    <property type="molecule type" value="Genomic_DNA"/>
</dbReference>
<name>A0A8J2I1P7_9PLEO</name>
<gene>
    <name evidence="2" type="ORF">ALTATR162_LOCUS5109</name>
</gene>
<reference evidence="2" key="1">
    <citation type="submission" date="2021-05" db="EMBL/GenBank/DDBJ databases">
        <authorList>
            <person name="Stam R."/>
        </authorList>
    </citation>
    <scope>NUCLEOTIDE SEQUENCE</scope>
    <source>
        <strain evidence="2">CS162</strain>
    </source>
</reference>
<dbReference type="RefSeq" id="XP_043168661.1">
    <property type="nucleotide sequence ID" value="XM_043312726.1"/>
</dbReference>
<proteinExistence type="predicted"/>
<organism evidence="2 3">
    <name type="scientific">Alternaria atra</name>
    <dbReference type="NCBI Taxonomy" id="119953"/>
    <lineage>
        <taxon>Eukaryota</taxon>
        <taxon>Fungi</taxon>
        <taxon>Dikarya</taxon>
        <taxon>Ascomycota</taxon>
        <taxon>Pezizomycotina</taxon>
        <taxon>Dothideomycetes</taxon>
        <taxon>Pleosporomycetidae</taxon>
        <taxon>Pleosporales</taxon>
        <taxon>Pleosporineae</taxon>
        <taxon>Pleosporaceae</taxon>
        <taxon>Alternaria</taxon>
        <taxon>Alternaria sect. Ulocladioides</taxon>
    </lineage>
</organism>
<feature type="region of interest" description="Disordered" evidence="1">
    <location>
        <begin position="19"/>
        <end position="64"/>
    </location>
</feature>
<comment type="caution">
    <text evidence="2">The sequence shown here is derived from an EMBL/GenBank/DDBJ whole genome shotgun (WGS) entry which is preliminary data.</text>
</comment>
<feature type="compositionally biased region" description="Basic and acidic residues" evidence="1">
    <location>
        <begin position="37"/>
        <end position="46"/>
    </location>
</feature>
<dbReference type="AlphaFoldDB" id="A0A8J2I1P7"/>
<keyword evidence="3" id="KW-1185">Reference proteome</keyword>